<reference evidence="1" key="1">
    <citation type="submission" date="2020-05" db="EMBL/GenBank/DDBJ databases">
        <title>Large-scale comparative analyses of tick genomes elucidate their genetic diversity and vector capacities.</title>
        <authorList>
            <person name="Jia N."/>
            <person name="Wang J."/>
            <person name="Shi W."/>
            <person name="Du L."/>
            <person name="Sun Y."/>
            <person name="Zhan W."/>
            <person name="Jiang J."/>
            <person name="Wang Q."/>
            <person name="Zhang B."/>
            <person name="Ji P."/>
            <person name="Sakyi L.B."/>
            <person name="Cui X."/>
            <person name="Yuan T."/>
            <person name="Jiang B."/>
            <person name="Yang W."/>
            <person name="Lam T.T.-Y."/>
            <person name="Chang Q."/>
            <person name="Ding S."/>
            <person name="Wang X."/>
            <person name="Zhu J."/>
            <person name="Ruan X."/>
            <person name="Zhao L."/>
            <person name="Wei J."/>
            <person name="Que T."/>
            <person name="Du C."/>
            <person name="Cheng J."/>
            <person name="Dai P."/>
            <person name="Han X."/>
            <person name="Huang E."/>
            <person name="Gao Y."/>
            <person name="Liu J."/>
            <person name="Shao H."/>
            <person name="Ye R."/>
            <person name="Li L."/>
            <person name="Wei W."/>
            <person name="Wang X."/>
            <person name="Wang C."/>
            <person name="Yang T."/>
            <person name="Huo Q."/>
            <person name="Li W."/>
            <person name="Guo W."/>
            <person name="Chen H."/>
            <person name="Zhou L."/>
            <person name="Ni X."/>
            <person name="Tian J."/>
            <person name="Zhou Y."/>
            <person name="Sheng Y."/>
            <person name="Liu T."/>
            <person name="Pan Y."/>
            <person name="Xia L."/>
            <person name="Li J."/>
            <person name="Zhao F."/>
            <person name="Cao W."/>
        </authorList>
    </citation>
    <scope>NUCLEOTIDE SEQUENCE</scope>
    <source>
        <strain evidence="1">Hyas-2018</strain>
    </source>
</reference>
<sequence length="205" mass="22291">MIGDVAIKTRETGDESARLVSPLALYSAARLTPVGMGSVRWGRCWESALYGIVWGTTGVAQARGEPDRGAVYEAAHFRARSLDVRHVCFQYFTAGWWTDEGRALGGRTERKFGRKLSLSALRRTAAHPSERRTTDGDDCHEEKPPARCRHEGKPRSAVGKTNADPLRACQAAGGGRARCTPARFPALLTTPFPILQPLSLLASCA</sequence>
<organism evidence="1 2">
    <name type="scientific">Hyalomma asiaticum</name>
    <name type="common">Tick</name>
    <dbReference type="NCBI Taxonomy" id="266040"/>
    <lineage>
        <taxon>Eukaryota</taxon>
        <taxon>Metazoa</taxon>
        <taxon>Ecdysozoa</taxon>
        <taxon>Arthropoda</taxon>
        <taxon>Chelicerata</taxon>
        <taxon>Arachnida</taxon>
        <taxon>Acari</taxon>
        <taxon>Parasitiformes</taxon>
        <taxon>Ixodida</taxon>
        <taxon>Ixodoidea</taxon>
        <taxon>Ixodidae</taxon>
        <taxon>Hyalomminae</taxon>
        <taxon>Hyalomma</taxon>
    </lineage>
</organism>
<evidence type="ECO:0000313" key="1">
    <source>
        <dbReference type="EMBL" id="KAH6932940.1"/>
    </source>
</evidence>
<evidence type="ECO:0000313" key="2">
    <source>
        <dbReference type="Proteomes" id="UP000821845"/>
    </source>
</evidence>
<protein>
    <submittedName>
        <fullName evidence="1">Uncharacterized protein</fullName>
    </submittedName>
</protein>
<comment type="caution">
    <text evidence="1">The sequence shown here is derived from an EMBL/GenBank/DDBJ whole genome shotgun (WGS) entry which is preliminary data.</text>
</comment>
<dbReference type="Proteomes" id="UP000821845">
    <property type="component" value="Chromosome 4"/>
</dbReference>
<gene>
    <name evidence="1" type="ORF">HPB50_010706</name>
</gene>
<dbReference type="EMBL" id="CM023484">
    <property type="protein sequence ID" value="KAH6932940.1"/>
    <property type="molecule type" value="Genomic_DNA"/>
</dbReference>
<proteinExistence type="predicted"/>
<accession>A0ACB7SEA3</accession>
<keyword evidence="2" id="KW-1185">Reference proteome</keyword>
<name>A0ACB7SEA3_HYAAI</name>